<dbReference type="EMBL" id="KN823150">
    <property type="protein sequence ID" value="KIO21077.1"/>
    <property type="molecule type" value="Genomic_DNA"/>
</dbReference>
<gene>
    <name evidence="1" type="ORF">M407DRAFT_245595</name>
</gene>
<proteinExistence type="predicted"/>
<reference evidence="1 2" key="1">
    <citation type="submission" date="2014-04" db="EMBL/GenBank/DDBJ databases">
        <authorList>
            <consortium name="DOE Joint Genome Institute"/>
            <person name="Kuo A."/>
            <person name="Girlanda M."/>
            <person name="Perotto S."/>
            <person name="Kohler A."/>
            <person name="Nagy L.G."/>
            <person name="Floudas D."/>
            <person name="Copeland A."/>
            <person name="Barry K.W."/>
            <person name="Cichocki N."/>
            <person name="Veneault-Fourrey C."/>
            <person name="LaButti K."/>
            <person name="Lindquist E.A."/>
            <person name="Lipzen A."/>
            <person name="Lundell T."/>
            <person name="Morin E."/>
            <person name="Murat C."/>
            <person name="Sun H."/>
            <person name="Tunlid A."/>
            <person name="Henrissat B."/>
            <person name="Grigoriev I.V."/>
            <person name="Hibbett D.S."/>
            <person name="Martin F."/>
            <person name="Nordberg H.P."/>
            <person name="Cantor M.N."/>
            <person name="Hua S.X."/>
        </authorList>
    </citation>
    <scope>NUCLEOTIDE SEQUENCE [LARGE SCALE GENOMIC DNA]</scope>
    <source>
        <strain evidence="1 2">MUT 4182</strain>
    </source>
</reference>
<name>A0A0C3LI12_9AGAM</name>
<dbReference type="HOGENOM" id="CLU_1612020_0_0_1"/>
<evidence type="ECO:0000313" key="1">
    <source>
        <dbReference type="EMBL" id="KIO21077.1"/>
    </source>
</evidence>
<sequence>MANLFTLLSPSTIYGEPSNGAQPIGFVSIRARISTTYQAENAYTPCPYVRASLNGRVKARTPVIIPEALEAQSWILSPFDVSSLREVVACDTMYFPRENEEKILGTVVVNVGELLNEELPSNLRLHHYTVQEPKGQITVEYRMTLHYFLRKNPLDPEGDASSEDE</sequence>
<dbReference type="OrthoDB" id="10385838at2759"/>
<protein>
    <submittedName>
        <fullName evidence="1">Uncharacterized protein</fullName>
    </submittedName>
</protein>
<reference evidence="2" key="2">
    <citation type="submission" date="2015-01" db="EMBL/GenBank/DDBJ databases">
        <title>Evolutionary Origins and Diversification of the Mycorrhizal Mutualists.</title>
        <authorList>
            <consortium name="DOE Joint Genome Institute"/>
            <consortium name="Mycorrhizal Genomics Consortium"/>
            <person name="Kohler A."/>
            <person name="Kuo A."/>
            <person name="Nagy L.G."/>
            <person name="Floudas D."/>
            <person name="Copeland A."/>
            <person name="Barry K.W."/>
            <person name="Cichocki N."/>
            <person name="Veneault-Fourrey C."/>
            <person name="LaButti K."/>
            <person name="Lindquist E.A."/>
            <person name="Lipzen A."/>
            <person name="Lundell T."/>
            <person name="Morin E."/>
            <person name="Murat C."/>
            <person name="Riley R."/>
            <person name="Ohm R."/>
            <person name="Sun H."/>
            <person name="Tunlid A."/>
            <person name="Henrissat B."/>
            <person name="Grigoriev I.V."/>
            <person name="Hibbett D.S."/>
            <person name="Martin F."/>
        </authorList>
    </citation>
    <scope>NUCLEOTIDE SEQUENCE [LARGE SCALE GENOMIC DNA]</scope>
    <source>
        <strain evidence="2">MUT 4182</strain>
    </source>
</reference>
<dbReference type="Proteomes" id="UP000054248">
    <property type="component" value="Unassembled WGS sequence"/>
</dbReference>
<keyword evidence="2" id="KW-1185">Reference proteome</keyword>
<evidence type="ECO:0000313" key="2">
    <source>
        <dbReference type="Proteomes" id="UP000054248"/>
    </source>
</evidence>
<accession>A0A0C3LI12</accession>
<organism evidence="1 2">
    <name type="scientific">Tulasnella calospora MUT 4182</name>
    <dbReference type="NCBI Taxonomy" id="1051891"/>
    <lineage>
        <taxon>Eukaryota</taxon>
        <taxon>Fungi</taxon>
        <taxon>Dikarya</taxon>
        <taxon>Basidiomycota</taxon>
        <taxon>Agaricomycotina</taxon>
        <taxon>Agaricomycetes</taxon>
        <taxon>Cantharellales</taxon>
        <taxon>Tulasnellaceae</taxon>
        <taxon>Tulasnella</taxon>
    </lineage>
</organism>
<dbReference type="AlphaFoldDB" id="A0A0C3LI12"/>